<gene>
    <name evidence="2" type="ORF">CFIMG_005117RAa</name>
</gene>
<feature type="signal peptide" evidence="1">
    <location>
        <begin position="1"/>
        <end position="16"/>
    </location>
</feature>
<protein>
    <submittedName>
        <fullName evidence="2">Uncharacterized protein</fullName>
    </submittedName>
</protein>
<name>A0A2C5WX10_9PEZI</name>
<accession>A0A2C5WX10</accession>
<sequence length="218" mass="23509">MKPSIVLLLSASTASATWPSWLSWGSWSSQESNTRLNSDLEKGTNPSGPEFTITIETLQLDSKQPDVAPPVPTAAPETVGDSVAINLGGSHNRMPDSYFDTAGAPPTTDASMPQDEGGMNVRKRGLVDGKKNDLVFDVSLSTDEDAILELLEKVSNHVAGKHHLHTEFQENHHPTTLATVTKISTTSSSVNVPTTDVEKKPSQEDWLEAFKMGLSDDI</sequence>
<reference evidence="2 3" key="1">
    <citation type="journal article" date="2013" name="Fungal Biol.">
        <title>Analysis of microsatellite markers in the genome of the plant pathogen Ceratocystis fimbriata.</title>
        <authorList>
            <person name="Simpson M.C."/>
            <person name="Wilken P.M."/>
            <person name="Coetzee M.P."/>
            <person name="Wingfield M.J."/>
            <person name="Wingfield B.D."/>
        </authorList>
    </citation>
    <scope>NUCLEOTIDE SEQUENCE [LARGE SCALE GENOMIC DNA]</scope>
    <source>
        <strain evidence="2 3">CBS 114723</strain>
    </source>
</reference>
<evidence type="ECO:0000256" key="1">
    <source>
        <dbReference type="SAM" id="SignalP"/>
    </source>
</evidence>
<comment type="caution">
    <text evidence="2">The sequence shown here is derived from an EMBL/GenBank/DDBJ whole genome shotgun (WGS) entry which is preliminary data.</text>
</comment>
<evidence type="ECO:0000313" key="3">
    <source>
        <dbReference type="Proteomes" id="UP000222788"/>
    </source>
</evidence>
<reference evidence="2 3" key="2">
    <citation type="journal article" date="2013" name="IMA Fungus">
        <title>IMA Genome-F 1: Ceratocystis fimbriata: Draft nuclear genome sequence for the plant pathogen, Ceratocystis fimbriata.</title>
        <authorList>
            <person name="Wilken P.M."/>
            <person name="Steenkamp E.T."/>
            <person name="Wingfield M.J."/>
            <person name="de Beer Z.W."/>
            <person name="Wingfield B.D."/>
        </authorList>
    </citation>
    <scope>NUCLEOTIDE SEQUENCE [LARGE SCALE GENOMIC DNA]</scope>
    <source>
        <strain evidence="2 3">CBS 114723</strain>
    </source>
</reference>
<dbReference type="AlphaFoldDB" id="A0A2C5WX10"/>
<keyword evidence="3" id="KW-1185">Reference proteome</keyword>
<feature type="chain" id="PRO_5012360938" evidence="1">
    <location>
        <begin position="17"/>
        <end position="218"/>
    </location>
</feature>
<organism evidence="2 3">
    <name type="scientific">Ceratocystis fimbriata CBS 114723</name>
    <dbReference type="NCBI Taxonomy" id="1035309"/>
    <lineage>
        <taxon>Eukaryota</taxon>
        <taxon>Fungi</taxon>
        <taxon>Dikarya</taxon>
        <taxon>Ascomycota</taxon>
        <taxon>Pezizomycotina</taxon>
        <taxon>Sordariomycetes</taxon>
        <taxon>Hypocreomycetidae</taxon>
        <taxon>Microascales</taxon>
        <taxon>Ceratocystidaceae</taxon>
        <taxon>Ceratocystis</taxon>
    </lineage>
</organism>
<proteinExistence type="predicted"/>
<dbReference type="EMBL" id="APWK03000137">
    <property type="protein sequence ID" value="PHH50282.1"/>
    <property type="molecule type" value="Genomic_DNA"/>
</dbReference>
<keyword evidence="1" id="KW-0732">Signal</keyword>
<dbReference type="Proteomes" id="UP000222788">
    <property type="component" value="Unassembled WGS sequence"/>
</dbReference>
<evidence type="ECO:0000313" key="2">
    <source>
        <dbReference type="EMBL" id="PHH50282.1"/>
    </source>
</evidence>